<dbReference type="PANTHER" id="PTHR12486">
    <property type="entry name" value="APRATAXIN-RELATED"/>
    <property type="match status" value="1"/>
</dbReference>
<feature type="active site" description="Tele-AMP-histidine intermediate" evidence="3">
    <location>
        <position position="124"/>
    </location>
</feature>
<keyword evidence="1" id="KW-0547">Nucleotide-binding</keyword>
<dbReference type="PROSITE" id="PS51084">
    <property type="entry name" value="HIT_2"/>
    <property type="match status" value="1"/>
</dbReference>
<evidence type="ECO:0000256" key="3">
    <source>
        <dbReference type="PIRSR" id="PIRSR601310-1"/>
    </source>
</evidence>
<dbReference type="Gene3D" id="3.30.428.10">
    <property type="entry name" value="HIT-like"/>
    <property type="match status" value="1"/>
</dbReference>
<keyword evidence="2" id="KW-0378">Hydrolase</keyword>
<dbReference type="InterPro" id="IPR011146">
    <property type="entry name" value="HIT-like"/>
</dbReference>
<evidence type="ECO:0000313" key="8">
    <source>
        <dbReference type="Proteomes" id="UP000267251"/>
    </source>
</evidence>
<keyword evidence="8" id="KW-1185">Reference proteome</keyword>
<dbReference type="PRINTS" id="PR00332">
    <property type="entry name" value="HISTRIAD"/>
</dbReference>
<dbReference type="InterPro" id="IPR001310">
    <property type="entry name" value="Histidine_triad_HIT"/>
</dbReference>
<evidence type="ECO:0000313" key="7">
    <source>
        <dbReference type="EMBL" id="RKP13048.1"/>
    </source>
</evidence>
<evidence type="ECO:0000256" key="4">
    <source>
        <dbReference type="PIRSR" id="PIRSR601310-3"/>
    </source>
</evidence>
<evidence type="ECO:0000256" key="1">
    <source>
        <dbReference type="ARBA" id="ARBA00022741"/>
    </source>
</evidence>
<name>A0A4P9Y2E2_9FUNG</name>
<dbReference type="InterPro" id="IPR036265">
    <property type="entry name" value="HIT-like_sf"/>
</dbReference>
<evidence type="ECO:0000256" key="2">
    <source>
        <dbReference type="ARBA" id="ARBA00022801"/>
    </source>
</evidence>
<feature type="short sequence motif" description="Histidine triad motif" evidence="4 5">
    <location>
        <begin position="122"/>
        <end position="126"/>
    </location>
</feature>
<evidence type="ECO:0000256" key="5">
    <source>
        <dbReference type="PROSITE-ProRule" id="PRU00464"/>
    </source>
</evidence>
<accession>A0A4P9Y2E2</accession>
<dbReference type="GO" id="GO:0000166">
    <property type="term" value="F:nucleotide binding"/>
    <property type="evidence" value="ECO:0007669"/>
    <property type="project" value="UniProtKB-KW"/>
</dbReference>
<dbReference type="PANTHER" id="PTHR12486:SF5">
    <property type="entry name" value="ADENOSINE 5'-MONOPHOSPHORAMIDASE HINT3"/>
    <property type="match status" value="1"/>
</dbReference>
<dbReference type="GO" id="GO:0016787">
    <property type="term" value="F:hydrolase activity"/>
    <property type="evidence" value="ECO:0007669"/>
    <property type="project" value="UniProtKB-KW"/>
</dbReference>
<protein>
    <submittedName>
        <fullName evidence="7">HIT-like domain-containing protein</fullName>
    </submittedName>
</protein>
<dbReference type="OrthoDB" id="1915375at2759"/>
<dbReference type="Proteomes" id="UP000267251">
    <property type="component" value="Unassembled WGS sequence"/>
</dbReference>
<dbReference type="EMBL" id="KZ988123">
    <property type="protein sequence ID" value="RKP13048.1"/>
    <property type="molecule type" value="Genomic_DNA"/>
</dbReference>
<dbReference type="AlphaFoldDB" id="A0A4P9Y2E2"/>
<reference evidence="8" key="1">
    <citation type="journal article" date="2018" name="Nat. Microbiol.">
        <title>Leveraging single-cell genomics to expand the fungal tree of life.</title>
        <authorList>
            <person name="Ahrendt S.R."/>
            <person name="Quandt C.A."/>
            <person name="Ciobanu D."/>
            <person name="Clum A."/>
            <person name="Salamov A."/>
            <person name="Andreopoulos B."/>
            <person name="Cheng J.F."/>
            <person name="Woyke T."/>
            <person name="Pelin A."/>
            <person name="Henrissat B."/>
            <person name="Reynolds N.K."/>
            <person name="Benny G.L."/>
            <person name="Smith M.E."/>
            <person name="James T.Y."/>
            <person name="Grigoriev I.V."/>
        </authorList>
    </citation>
    <scope>NUCLEOTIDE SEQUENCE [LARGE SCALE GENOMIC DNA]</scope>
</reference>
<feature type="domain" description="HIT" evidence="6">
    <location>
        <begin position="20"/>
        <end position="139"/>
    </location>
</feature>
<proteinExistence type="predicted"/>
<dbReference type="SUPFAM" id="SSF54197">
    <property type="entry name" value="HIT-like"/>
    <property type="match status" value="1"/>
</dbReference>
<organism evidence="7 8">
    <name type="scientific">Piptocephalis cylindrospora</name>
    <dbReference type="NCBI Taxonomy" id="1907219"/>
    <lineage>
        <taxon>Eukaryota</taxon>
        <taxon>Fungi</taxon>
        <taxon>Fungi incertae sedis</taxon>
        <taxon>Zoopagomycota</taxon>
        <taxon>Zoopagomycotina</taxon>
        <taxon>Zoopagomycetes</taxon>
        <taxon>Zoopagales</taxon>
        <taxon>Piptocephalidaceae</taxon>
        <taxon>Piptocephalis</taxon>
    </lineage>
</organism>
<evidence type="ECO:0000259" key="6">
    <source>
        <dbReference type="PROSITE" id="PS51084"/>
    </source>
</evidence>
<sequence>MPFCLPSSKALPESPNPPCAFCHPEYPDQAARIAKLPEAELNPPDLVAFHDLHPAGKPHLLVCPRSHIRDIRALRPGNPEDQILLANMIQYGKALLAQHLSDGQDTRIRLGFHRPPFISVPHLHLHCIAQVPTRGWRRFKYPGKVKATPWWIDAHELQQRIGFPPPVPAHANLS</sequence>
<gene>
    <name evidence="7" type="ORF">BJ684DRAFT_16514</name>
</gene>
<dbReference type="Pfam" id="PF11969">
    <property type="entry name" value="DcpS_C"/>
    <property type="match status" value="1"/>
</dbReference>